<keyword evidence="2" id="KW-0732">Signal</keyword>
<dbReference type="Pfam" id="PF06030">
    <property type="entry name" value="WxLIP_PGBD"/>
    <property type="match status" value="1"/>
</dbReference>
<accession>A0A0R2IPB5</accession>
<feature type="domain" description="WxL Interacting Protein host binding" evidence="4">
    <location>
        <begin position="159"/>
        <end position="297"/>
    </location>
</feature>
<feature type="signal peptide" evidence="2">
    <location>
        <begin position="1"/>
        <end position="23"/>
    </location>
</feature>
<dbReference type="STRING" id="319652.IV80_GL001035"/>
<keyword evidence="6" id="KW-1185">Reference proteome</keyword>
<evidence type="ECO:0000256" key="1">
    <source>
        <dbReference type="SAM" id="Phobius"/>
    </source>
</evidence>
<keyword evidence="1" id="KW-0472">Membrane</keyword>
<gene>
    <name evidence="5" type="ORF">IV80_GL001035</name>
</gene>
<evidence type="ECO:0000259" key="4">
    <source>
        <dbReference type="Pfam" id="PF11797"/>
    </source>
</evidence>
<evidence type="ECO:0000313" key="6">
    <source>
        <dbReference type="Proteomes" id="UP000051568"/>
    </source>
</evidence>
<protein>
    <submittedName>
        <fullName evidence="5">Uncharacterized protein</fullName>
    </submittedName>
</protein>
<feature type="chain" id="PRO_5006418529" evidence="2">
    <location>
        <begin position="24"/>
        <end position="334"/>
    </location>
</feature>
<keyword evidence="1" id="KW-0812">Transmembrane</keyword>
<sequence>MKIILTVGIFGLSLLAIPHSVQAAGANFTVARIASGQQNDPTVSYFDLKLKPGQTTHIKVKVTNLTTKPLHLIASPNTGYTTDGGSVAYDLKSLGEKSSAPYQLESLMGGQQKLTIPASSEKIVTFPIKMPVTPFKGVLDGAIYFLNPQASQTTTTDKKNFAIKNRFALALGVTIHEDTQTTVSPKLALGTISTGTDQSDQFSPAIKAQIMNTHAALAKKLQIKSEVSQNGKKLYETQAKNLTMAADSNFKYAITTNHAALKPGTYHLKLAAKSGSQKWTFNRTFTISKDEAAAANKHAHVKKSYTLWIALAVLLILLLLILAYWLGRRGSKKN</sequence>
<dbReference type="InterPro" id="IPR021759">
    <property type="entry name" value="WxLIP_HBD"/>
</dbReference>
<evidence type="ECO:0000256" key="2">
    <source>
        <dbReference type="SAM" id="SignalP"/>
    </source>
</evidence>
<reference evidence="5 6" key="1">
    <citation type="journal article" date="2015" name="Genome Announc.">
        <title>Expanding the biotechnology potential of lactobacilli through comparative genomics of 213 strains and associated genera.</title>
        <authorList>
            <person name="Sun Z."/>
            <person name="Harris H.M."/>
            <person name="McCann A."/>
            <person name="Guo C."/>
            <person name="Argimon S."/>
            <person name="Zhang W."/>
            <person name="Yang X."/>
            <person name="Jeffery I.B."/>
            <person name="Cooney J.C."/>
            <person name="Kagawa T.F."/>
            <person name="Liu W."/>
            <person name="Song Y."/>
            <person name="Salvetti E."/>
            <person name="Wrobel A."/>
            <person name="Rasinkangas P."/>
            <person name="Parkhill J."/>
            <person name="Rea M.C."/>
            <person name="O'Sullivan O."/>
            <person name="Ritari J."/>
            <person name="Douillard F.P."/>
            <person name="Paul Ross R."/>
            <person name="Yang R."/>
            <person name="Briner A.E."/>
            <person name="Felis G.E."/>
            <person name="de Vos W.M."/>
            <person name="Barrangou R."/>
            <person name="Klaenhammer T.R."/>
            <person name="Caufield P.W."/>
            <person name="Cui Y."/>
            <person name="Zhang H."/>
            <person name="O'Toole P.W."/>
        </authorList>
    </citation>
    <scope>NUCLEOTIDE SEQUENCE [LARGE SCALE GENOMIC DNA]</scope>
    <source>
        <strain evidence="5 6">DSM 17757</strain>
    </source>
</reference>
<dbReference type="Proteomes" id="UP000051568">
    <property type="component" value="Unassembled WGS sequence"/>
</dbReference>
<keyword evidence="1" id="KW-1133">Transmembrane helix</keyword>
<dbReference type="RefSeq" id="WP_378963563.1">
    <property type="nucleotide sequence ID" value="NZ_JBHSKU010000003.1"/>
</dbReference>
<dbReference type="AlphaFoldDB" id="A0A0R2IPB5"/>
<comment type="caution">
    <text evidence="5">The sequence shown here is derived from an EMBL/GenBank/DDBJ whole genome shotgun (WGS) entry which is preliminary data.</text>
</comment>
<organism evidence="5 6">
    <name type="scientific">Pediococcus cellicola</name>
    <dbReference type="NCBI Taxonomy" id="319652"/>
    <lineage>
        <taxon>Bacteria</taxon>
        <taxon>Bacillati</taxon>
        <taxon>Bacillota</taxon>
        <taxon>Bacilli</taxon>
        <taxon>Lactobacillales</taxon>
        <taxon>Lactobacillaceae</taxon>
        <taxon>Pediococcus</taxon>
    </lineage>
</organism>
<name>A0A0R2IPB5_9LACO</name>
<dbReference type="InterPro" id="IPR010317">
    <property type="entry name" value="WxLIP_PGBD"/>
</dbReference>
<evidence type="ECO:0000259" key="3">
    <source>
        <dbReference type="Pfam" id="PF06030"/>
    </source>
</evidence>
<dbReference type="Pfam" id="PF11797">
    <property type="entry name" value="WxLIP_HBD"/>
    <property type="match status" value="1"/>
</dbReference>
<feature type="transmembrane region" description="Helical" evidence="1">
    <location>
        <begin position="305"/>
        <end position="326"/>
    </location>
</feature>
<proteinExistence type="predicted"/>
<evidence type="ECO:0000313" key="5">
    <source>
        <dbReference type="EMBL" id="KRN66945.1"/>
    </source>
</evidence>
<dbReference type="PATRIC" id="fig|319652.3.peg.1043"/>
<dbReference type="EMBL" id="JQBR01000003">
    <property type="protein sequence ID" value="KRN66945.1"/>
    <property type="molecule type" value="Genomic_DNA"/>
</dbReference>
<feature type="domain" description="WxL Interacting Protein peptidoglycan binding" evidence="3">
    <location>
        <begin position="28"/>
        <end position="145"/>
    </location>
</feature>